<dbReference type="InterPro" id="IPR010603">
    <property type="entry name" value="Znf_CppX_C4"/>
</dbReference>
<dbReference type="InterPro" id="IPR059188">
    <property type="entry name" value="Znf_CLPX-like"/>
</dbReference>
<dbReference type="SUPFAM" id="SSF57716">
    <property type="entry name" value="Glucocorticoid receptor-like (DNA-binding domain)"/>
    <property type="match status" value="1"/>
</dbReference>
<feature type="compositionally biased region" description="Basic and acidic residues" evidence="8">
    <location>
        <begin position="409"/>
        <end position="419"/>
    </location>
</feature>
<comment type="function">
    <text evidence="6">ATP-dependent specificity component of the Clp protease. It directs the protease to specific substrates. Can perform chaperone functions in the absence of ClpP.</text>
</comment>
<comment type="similarity">
    <text evidence="6 7">Belongs to the ClpX chaperone family.</text>
</comment>
<dbReference type="NCBIfam" id="NF003745">
    <property type="entry name" value="PRK05342.1"/>
    <property type="match status" value="1"/>
</dbReference>
<dbReference type="InterPro" id="IPR046425">
    <property type="entry name" value="ClpX_bact"/>
</dbReference>
<dbReference type="Gene3D" id="3.40.50.300">
    <property type="entry name" value="P-loop containing nucleotide triphosphate hydrolases"/>
    <property type="match status" value="1"/>
</dbReference>
<dbReference type="Gene3D" id="1.10.8.60">
    <property type="match status" value="1"/>
</dbReference>
<feature type="binding site" evidence="6 7">
    <location>
        <position position="17"/>
    </location>
    <ligand>
        <name>Zn(2+)</name>
        <dbReference type="ChEBI" id="CHEBI:29105"/>
    </ligand>
</feature>
<evidence type="ECO:0000256" key="7">
    <source>
        <dbReference type="PROSITE-ProRule" id="PRU01250"/>
    </source>
</evidence>
<feature type="binding site" evidence="6">
    <location>
        <begin position="122"/>
        <end position="129"/>
    </location>
    <ligand>
        <name>ATP</name>
        <dbReference type="ChEBI" id="CHEBI:30616"/>
    </ligand>
</feature>
<dbReference type="SMART" id="SM01086">
    <property type="entry name" value="ClpB_D2-small"/>
    <property type="match status" value="1"/>
</dbReference>
<feature type="binding site" evidence="6 7">
    <location>
        <position position="14"/>
    </location>
    <ligand>
        <name>Zn(2+)</name>
        <dbReference type="ChEBI" id="CHEBI:29105"/>
    </ligand>
</feature>
<dbReference type="CDD" id="cd19497">
    <property type="entry name" value="RecA-like_ClpX"/>
    <property type="match status" value="1"/>
</dbReference>
<keyword evidence="2 6" id="KW-0547">Nucleotide-binding</keyword>
<dbReference type="Pfam" id="PF06689">
    <property type="entry name" value="zf-C4_ClpX"/>
    <property type="match status" value="1"/>
</dbReference>
<dbReference type="PANTHER" id="PTHR48102">
    <property type="entry name" value="ATP-DEPENDENT CLP PROTEASE ATP-BINDING SUBUNIT CLPX-LIKE, MITOCHONDRIAL-RELATED"/>
    <property type="match status" value="1"/>
</dbReference>
<dbReference type="EMBL" id="QDKL01000001">
    <property type="protein sequence ID" value="RZF22428.1"/>
    <property type="molecule type" value="Genomic_DNA"/>
</dbReference>
<dbReference type="PROSITE" id="PS51902">
    <property type="entry name" value="CLPX_ZB"/>
    <property type="match status" value="1"/>
</dbReference>
<evidence type="ECO:0000256" key="4">
    <source>
        <dbReference type="ARBA" id="ARBA00022840"/>
    </source>
</evidence>
<dbReference type="GO" id="GO:0006508">
    <property type="term" value="P:proteolysis"/>
    <property type="evidence" value="ECO:0007669"/>
    <property type="project" value="UniProtKB-KW"/>
</dbReference>
<dbReference type="PANTHER" id="PTHR48102:SF7">
    <property type="entry name" value="ATP-DEPENDENT CLP PROTEASE ATP-BINDING SUBUNIT CLPX-LIKE, MITOCHONDRIAL"/>
    <property type="match status" value="1"/>
</dbReference>
<dbReference type="InterPro" id="IPR003593">
    <property type="entry name" value="AAA+_ATPase"/>
</dbReference>
<dbReference type="InterPro" id="IPR019489">
    <property type="entry name" value="Clp_ATPase_C"/>
</dbReference>
<dbReference type="InterPro" id="IPR038366">
    <property type="entry name" value="Znf_CppX_C4_sf"/>
</dbReference>
<evidence type="ECO:0000256" key="2">
    <source>
        <dbReference type="ARBA" id="ARBA00022741"/>
    </source>
</evidence>
<accession>A0ABY0IJY4</accession>
<evidence type="ECO:0000256" key="6">
    <source>
        <dbReference type="HAMAP-Rule" id="MF_00175"/>
    </source>
</evidence>
<reference evidence="11" key="1">
    <citation type="journal article" date="2019" name="Int. J. Syst. Evol. Microbiol.">
        <title>Halobacteriovorax valvorus sp. nov., a novel prokaryotic predator isolated from coastal seawater of China.</title>
        <authorList>
            <person name="Chen M.-X."/>
        </authorList>
    </citation>
    <scope>NUCLEOTIDE SEQUENCE [LARGE SCALE GENOMIC DNA]</scope>
    <source>
        <strain evidence="11">BL9</strain>
    </source>
</reference>
<evidence type="ECO:0000259" key="9">
    <source>
        <dbReference type="PROSITE" id="PS51902"/>
    </source>
</evidence>
<dbReference type="InterPro" id="IPR050052">
    <property type="entry name" value="ATP-dep_Clp_protease_ClpX"/>
</dbReference>
<dbReference type="Proteomes" id="UP000443582">
    <property type="component" value="Unassembled WGS sequence"/>
</dbReference>
<dbReference type="SMART" id="SM00382">
    <property type="entry name" value="AAA"/>
    <property type="match status" value="1"/>
</dbReference>
<gene>
    <name evidence="6 10" type="primary">clpX</name>
    <name evidence="10" type="ORF">DAY19_01260</name>
</gene>
<keyword evidence="1 6" id="KW-0479">Metal-binding</keyword>
<dbReference type="GO" id="GO:0005524">
    <property type="term" value="F:ATP binding"/>
    <property type="evidence" value="ECO:0007669"/>
    <property type="project" value="UniProtKB-KW"/>
</dbReference>
<dbReference type="GO" id="GO:0008233">
    <property type="term" value="F:peptidase activity"/>
    <property type="evidence" value="ECO:0007669"/>
    <property type="project" value="UniProtKB-KW"/>
</dbReference>
<dbReference type="Pfam" id="PF10431">
    <property type="entry name" value="ClpB_D2-small"/>
    <property type="match status" value="1"/>
</dbReference>
<keyword evidence="10" id="KW-0378">Hydrolase</keyword>
<evidence type="ECO:0000256" key="1">
    <source>
        <dbReference type="ARBA" id="ARBA00022723"/>
    </source>
</evidence>
<dbReference type="SMART" id="SM00994">
    <property type="entry name" value="zf-C4_ClpX"/>
    <property type="match status" value="1"/>
</dbReference>
<keyword evidence="11" id="KW-1185">Reference proteome</keyword>
<keyword evidence="3 6" id="KW-0862">Zinc</keyword>
<feature type="binding site" evidence="6 7">
    <location>
        <position position="39"/>
    </location>
    <ligand>
        <name>Zn(2+)</name>
        <dbReference type="ChEBI" id="CHEBI:29105"/>
    </ligand>
</feature>
<dbReference type="Pfam" id="PF07724">
    <property type="entry name" value="AAA_2"/>
    <property type="match status" value="1"/>
</dbReference>
<dbReference type="RefSeq" id="WP_114705373.1">
    <property type="nucleotide sequence ID" value="NZ_QDKL01000001.1"/>
</dbReference>
<evidence type="ECO:0000256" key="3">
    <source>
        <dbReference type="ARBA" id="ARBA00022833"/>
    </source>
</evidence>
<name>A0ABY0IJY4_9BACT</name>
<evidence type="ECO:0000313" key="10">
    <source>
        <dbReference type="EMBL" id="RZF22428.1"/>
    </source>
</evidence>
<dbReference type="InterPro" id="IPR027417">
    <property type="entry name" value="P-loop_NTPase"/>
</dbReference>
<proteinExistence type="inferred from homology"/>
<keyword evidence="4 6" id="KW-0067">ATP-binding</keyword>
<dbReference type="InterPro" id="IPR003959">
    <property type="entry name" value="ATPase_AAA_core"/>
</dbReference>
<evidence type="ECO:0000313" key="11">
    <source>
        <dbReference type="Proteomes" id="UP000443582"/>
    </source>
</evidence>
<feature type="region of interest" description="Disordered" evidence="8">
    <location>
        <begin position="409"/>
        <end position="436"/>
    </location>
</feature>
<dbReference type="InterPro" id="IPR004487">
    <property type="entry name" value="Clp_protease_ATP-bd_su_ClpX"/>
</dbReference>
<comment type="caution">
    <text evidence="10">The sequence shown here is derived from an EMBL/GenBank/DDBJ whole genome shotgun (WGS) entry which is preliminary data.</text>
</comment>
<organism evidence="10 11">
    <name type="scientific">Halobacteriovorax vibrionivorans</name>
    <dbReference type="NCBI Taxonomy" id="2152716"/>
    <lineage>
        <taxon>Bacteria</taxon>
        <taxon>Pseudomonadati</taxon>
        <taxon>Bdellovibrionota</taxon>
        <taxon>Bacteriovoracia</taxon>
        <taxon>Bacteriovoracales</taxon>
        <taxon>Halobacteriovoraceae</taxon>
        <taxon>Halobacteriovorax</taxon>
    </lineage>
</organism>
<comment type="subunit">
    <text evidence="6">Component of the ClpX-ClpP complex. Forms a hexameric ring that, in the presence of ATP, binds to fourteen ClpP subunits assembled into a disk-like structure with a central cavity, resembling the structure of eukaryotic proteasomes.</text>
</comment>
<evidence type="ECO:0000256" key="5">
    <source>
        <dbReference type="ARBA" id="ARBA00023186"/>
    </source>
</evidence>
<dbReference type="NCBIfam" id="TIGR00382">
    <property type="entry name" value="clpX"/>
    <property type="match status" value="1"/>
</dbReference>
<protein>
    <recommendedName>
        <fullName evidence="6">ATP-dependent Clp protease ATP-binding subunit ClpX</fullName>
    </recommendedName>
</protein>
<keyword evidence="10" id="KW-0645">Protease</keyword>
<dbReference type="Gene3D" id="6.20.220.10">
    <property type="entry name" value="ClpX chaperone, C4-type zinc finger domain"/>
    <property type="match status" value="1"/>
</dbReference>
<keyword evidence="5 6" id="KW-0143">Chaperone</keyword>
<evidence type="ECO:0000256" key="8">
    <source>
        <dbReference type="SAM" id="MobiDB-lite"/>
    </source>
</evidence>
<feature type="domain" description="ClpX-type ZB" evidence="9">
    <location>
        <begin position="1"/>
        <end position="55"/>
    </location>
</feature>
<dbReference type="HAMAP" id="MF_00175">
    <property type="entry name" value="ClpX"/>
    <property type="match status" value="1"/>
</dbReference>
<feature type="binding site" evidence="6 7">
    <location>
        <position position="36"/>
    </location>
    <ligand>
        <name>Zn(2+)</name>
        <dbReference type="ChEBI" id="CHEBI:29105"/>
    </ligand>
</feature>
<sequence>MSKKEGSYNSALSCNFCGKSQKEVKKLIAGPGVYICDECIELCNEIIYEDTVKSVSKAALDNVPKPHEIKKHLDEYVIGQDRAKKIISVAVHNHYKRIAHGDSKRKDDAVELAKSNILLAGPTGSGKTLIAQSLAKFLNVPFAIADATSLTEAGYVGEDVENIILNLLQACDYDVERAERGIVYIDEIDKIARKSENPSITRDVSGEGVQQALLKLVEGTVASVPPKGGRKHPQQEFIQVNTKNILFVVAGAFVGLDKIIEKRMTKRPMGLVAKQTVDAEESVIQKLGGIEAEDLTKFGLIPEFIGRLPVNALLEELDEAALVSILTEPRNAVTKQYQKLFEFDGIELEFEEAALHAIAKTALERKTGARGLRAIIEQTMLEVMYDVPANDKANKVIITEASIRGIESPRVEEGPRKEFSSTANSALEAKKDIESA</sequence>
<dbReference type="SUPFAM" id="SSF52540">
    <property type="entry name" value="P-loop containing nucleoside triphosphate hydrolases"/>
    <property type="match status" value="1"/>
</dbReference>